<gene>
    <name evidence="3" type="ORF">PGRI_095530</name>
</gene>
<evidence type="ECO:0000313" key="3">
    <source>
        <dbReference type="EMBL" id="KXG51292.1"/>
    </source>
</evidence>
<dbReference type="GeneID" id="63712566"/>
<dbReference type="Proteomes" id="UP000070168">
    <property type="component" value="Unassembled WGS sequence"/>
</dbReference>
<name>A0A135LQS3_PENPA</name>
<reference evidence="3 4" key="1">
    <citation type="journal article" date="2016" name="BMC Genomics">
        <title>Genome sequencing and secondary metabolism of the postharvest pathogen Penicillium griseofulvum.</title>
        <authorList>
            <person name="Banani H."/>
            <person name="Marcet-Houben M."/>
            <person name="Ballester A.R."/>
            <person name="Abbruscato P."/>
            <person name="Gonzalez-Candelas L."/>
            <person name="Gabaldon T."/>
            <person name="Spadaro D."/>
        </authorList>
    </citation>
    <scope>NUCLEOTIDE SEQUENCE [LARGE SCALE GENOMIC DNA]</scope>
    <source>
        <strain evidence="3 4">PG3</strain>
    </source>
</reference>
<dbReference type="STRING" id="5078.A0A135LQS3"/>
<protein>
    <submittedName>
        <fullName evidence="3">Uncharacterized protein</fullName>
    </submittedName>
</protein>
<dbReference type="RefSeq" id="XP_040649828.1">
    <property type="nucleotide sequence ID" value="XM_040797266.1"/>
</dbReference>
<keyword evidence="4" id="KW-1185">Reference proteome</keyword>
<evidence type="ECO:0000256" key="1">
    <source>
        <dbReference type="SAM" id="Coils"/>
    </source>
</evidence>
<accession>A0A135LQS3</accession>
<evidence type="ECO:0000313" key="4">
    <source>
        <dbReference type="Proteomes" id="UP000070168"/>
    </source>
</evidence>
<dbReference type="EMBL" id="LHQR01000032">
    <property type="protein sequence ID" value="KXG51292.1"/>
    <property type="molecule type" value="Genomic_DNA"/>
</dbReference>
<dbReference type="OrthoDB" id="4361836at2759"/>
<sequence>MASPSDTIVIIDEEVTQSFEPGGSRPRRGPRRDYSYQGFDSMIVETNTDEADTTPSRKRKRTKTKELSLDINFKELRKAVDHRIKELQEKNRMFLDELHLEREAHKELQEKNRMLLDELHLEREAHNETQVKNRMLLDELHLERDELHLEREAHKQTQITGRLFFVGTWFASHAQHNLECRKFVHYVENHPQDMSNAFLLQDKTCMRGQTEVADTTYVLSSFNPIFSSLGLGIVSGIMKHNLFYREKTPIERYRMATTR</sequence>
<proteinExistence type="predicted"/>
<organism evidence="3 4">
    <name type="scientific">Penicillium patulum</name>
    <name type="common">Penicillium griseofulvum</name>
    <dbReference type="NCBI Taxonomy" id="5078"/>
    <lineage>
        <taxon>Eukaryota</taxon>
        <taxon>Fungi</taxon>
        <taxon>Dikarya</taxon>
        <taxon>Ascomycota</taxon>
        <taxon>Pezizomycotina</taxon>
        <taxon>Eurotiomycetes</taxon>
        <taxon>Eurotiomycetidae</taxon>
        <taxon>Eurotiales</taxon>
        <taxon>Aspergillaceae</taxon>
        <taxon>Penicillium</taxon>
    </lineage>
</organism>
<comment type="caution">
    <text evidence="3">The sequence shown here is derived from an EMBL/GenBank/DDBJ whole genome shotgun (WGS) entry which is preliminary data.</text>
</comment>
<keyword evidence="1" id="KW-0175">Coiled coil</keyword>
<dbReference type="AlphaFoldDB" id="A0A135LQS3"/>
<evidence type="ECO:0000256" key="2">
    <source>
        <dbReference type="SAM" id="MobiDB-lite"/>
    </source>
</evidence>
<feature type="coiled-coil region" evidence="1">
    <location>
        <begin position="84"/>
        <end position="157"/>
    </location>
</feature>
<feature type="region of interest" description="Disordered" evidence="2">
    <location>
        <begin position="1"/>
        <end position="63"/>
    </location>
</feature>